<feature type="domain" description="Fibronectin type-III" evidence="3">
    <location>
        <begin position="1278"/>
        <end position="1373"/>
    </location>
</feature>
<dbReference type="InterPro" id="IPR003961">
    <property type="entry name" value="FN3_dom"/>
</dbReference>
<feature type="compositionally biased region" description="Basic and acidic residues" evidence="2">
    <location>
        <begin position="401"/>
        <end position="414"/>
    </location>
</feature>
<feature type="domain" description="Fibronectin type-III" evidence="3">
    <location>
        <begin position="1173"/>
        <end position="1272"/>
    </location>
</feature>
<dbReference type="CDD" id="cd00063">
    <property type="entry name" value="FN3"/>
    <property type="match status" value="15"/>
</dbReference>
<dbReference type="Gene3D" id="2.60.40.10">
    <property type="entry name" value="Immunoglobulins"/>
    <property type="match status" value="14"/>
</dbReference>
<dbReference type="PROSITE" id="PS50853">
    <property type="entry name" value="FN3"/>
    <property type="match status" value="13"/>
</dbReference>
<evidence type="ECO:0000313" key="4">
    <source>
        <dbReference type="EMBL" id="KAJ8319885.1"/>
    </source>
</evidence>
<feature type="domain" description="Fibronectin type-III" evidence="3">
    <location>
        <begin position="416"/>
        <end position="510"/>
    </location>
</feature>
<dbReference type="InterPro" id="IPR013783">
    <property type="entry name" value="Ig-like_fold"/>
</dbReference>
<feature type="domain" description="Fibronectin type-III" evidence="3">
    <location>
        <begin position="517"/>
        <end position="611"/>
    </location>
</feature>
<feature type="domain" description="Fibronectin type-III" evidence="3">
    <location>
        <begin position="626"/>
        <end position="725"/>
    </location>
</feature>
<feature type="region of interest" description="Disordered" evidence="2">
    <location>
        <begin position="1467"/>
        <end position="1487"/>
    </location>
</feature>
<keyword evidence="1" id="KW-0677">Repeat</keyword>
<dbReference type="Pfam" id="PF00041">
    <property type="entry name" value="fn3"/>
    <property type="match status" value="13"/>
</dbReference>
<name>A0ABQ9FUE6_TEGGR</name>
<dbReference type="Proteomes" id="UP001217089">
    <property type="component" value="Unassembled WGS sequence"/>
</dbReference>
<feature type="domain" description="Fibronectin type-III" evidence="3">
    <location>
        <begin position="1380"/>
        <end position="1476"/>
    </location>
</feature>
<comment type="caution">
    <text evidence="4">The sequence shown here is derived from an EMBL/GenBank/DDBJ whole genome shotgun (WGS) entry which is preliminary data.</text>
</comment>
<evidence type="ECO:0000313" key="5">
    <source>
        <dbReference type="Proteomes" id="UP001217089"/>
    </source>
</evidence>
<feature type="region of interest" description="Disordered" evidence="2">
    <location>
        <begin position="95"/>
        <end position="116"/>
    </location>
</feature>
<feature type="domain" description="Fibronectin type-III" evidence="3">
    <location>
        <begin position="732"/>
        <end position="828"/>
    </location>
</feature>
<feature type="domain" description="Fibronectin type-III" evidence="3">
    <location>
        <begin position="311"/>
        <end position="410"/>
    </location>
</feature>
<feature type="domain" description="Fibronectin type-III" evidence="3">
    <location>
        <begin position="879"/>
        <end position="975"/>
    </location>
</feature>
<accession>A0ABQ9FUE6</accession>
<dbReference type="PANTHER" id="PTHR13817">
    <property type="entry name" value="TITIN"/>
    <property type="match status" value="1"/>
</dbReference>
<reference evidence="4 5" key="1">
    <citation type="submission" date="2022-12" db="EMBL/GenBank/DDBJ databases">
        <title>Chromosome-level genome of Tegillarca granosa.</title>
        <authorList>
            <person name="Kim J."/>
        </authorList>
    </citation>
    <scope>NUCLEOTIDE SEQUENCE [LARGE SCALE GENOMIC DNA]</scope>
    <source>
        <strain evidence="4">Teg-2019</strain>
        <tissue evidence="4">Adductor muscle</tissue>
    </source>
</reference>
<gene>
    <name evidence="4" type="ORF">KUTeg_001472</name>
</gene>
<feature type="region of interest" description="Disordered" evidence="2">
    <location>
        <begin position="401"/>
        <end position="423"/>
    </location>
</feature>
<evidence type="ECO:0000256" key="1">
    <source>
        <dbReference type="ARBA" id="ARBA00022737"/>
    </source>
</evidence>
<dbReference type="InterPro" id="IPR036116">
    <property type="entry name" value="FN3_sf"/>
</dbReference>
<dbReference type="SUPFAM" id="SSF49265">
    <property type="entry name" value="Fibronectin type III"/>
    <property type="match status" value="8"/>
</dbReference>
<keyword evidence="5" id="KW-1185">Reference proteome</keyword>
<evidence type="ECO:0000259" key="3">
    <source>
        <dbReference type="PROSITE" id="PS50853"/>
    </source>
</evidence>
<organism evidence="4 5">
    <name type="scientific">Tegillarca granosa</name>
    <name type="common">Malaysian cockle</name>
    <name type="synonym">Anadara granosa</name>
    <dbReference type="NCBI Taxonomy" id="220873"/>
    <lineage>
        <taxon>Eukaryota</taxon>
        <taxon>Metazoa</taxon>
        <taxon>Spiralia</taxon>
        <taxon>Lophotrochozoa</taxon>
        <taxon>Mollusca</taxon>
        <taxon>Bivalvia</taxon>
        <taxon>Autobranchia</taxon>
        <taxon>Pteriomorphia</taxon>
        <taxon>Arcoida</taxon>
        <taxon>Arcoidea</taxon>
        <taxon>Arcidae</taxon>
        <taxon>Tegillarca</taxon>
    </lineage>
</organism>
<dbReference type="EMBL" id="JARBDR010000141">
    <property type="protein sequence ID" value="KAJ8319885.1"/>
    <property type="molecule type" value="Genomic_DNA"/>
</dbReference>
<feature type="domain" description="Fibronectin type-III" evidence="3">
    <location>
        <begin position="977"/>
        <end position="1066"/>
    </location>
</feature>
<dbReference type="SMART" id="SM00060">
    <property type="entry name" value="FN3"/>
    <property type="match status" value="15"/>
</dbReference>
<dbReference type="PANTHER" id="PTHR13817:SF151">
    <property type="entry name" value="TITIN"/>
    <property type="match status" value="1"/>
</dbReference>
<evidence type="ECO:0000256" key="2">
    <source>
        <dbReference type="SAM" id="MobiDB-lite"/>
    </source>
</evidence>
<dbReference type="PRINTS" id="PR00014">
    <property type="entry name" value="FNTYPEIII"/>
</dbReference>
<feature type="domain" description="Fibronectin type-III" evidence="3">
    <location>
        <begin position="213"/>
        <end position="308"/>
    </location>
</feature>
<feature type="domain" description="Fibronectin type-III" evidence="3">
    <location>
        <begin position="111"/>
        <end position="206"/>
    </location>
</feature>
<dbReference type="InterPro" id="IPR050964">
    <property type="entry name" value="Striated_Muscle_Regulatory"/>
</dbReference>
<proteinExistence type="predicted"/>
<sequence length="1567" mass="174216">MLVRQNPQVHLKVHCLLLISRKPQPHFNGKFQKKMVALLLLSLKLKPPKTARTGMNWQLLTNLLLNIKYKDLEENTDYVFRVSAINNVGPSSPLVSDSVTIRKPPGVPDSPEGPIEAKDVQRTSVTISWQPPSYDGGSPVTEYIVEKREAMRTMWSPVGHVNADVTEICADKLKEGNDYVFRVSAVNKAGQSKPLESDKAITAKSPFDKPSAPLGPLEITDVTENSAELSWKPPEKDGGSPLTGYIVEVRDTRRSTWKKIGDLKPTQTSLTATDLLIDNEYVFRVSAVNTEGQSSPLQSEETAKPKKKIYAPGPPKFVKVTKSGPDFVNLEWGSPQKDGGSKVTGYHIMQSTAKEPEWQEIATAKSIDLSYNVKGLKEGTEYRFGVAAENQAGIGAVCETDRSIKPSKPKEKPSKPKGPLEVTDIQRDKISLSWKPSPDDGGSPIIGYIIEKRESWKSSFAPAEKTDSNTFNVTVRGLKEGQDYIFRVCAENDVGCSDYLEIDSSVTPKKSVSAPSVPAGPMHVKNIKPDSVTLDWLPSKDDGGSPITAYKIQKSEAGAEWVDVDTVEKFRKEYEVKKLTEGKEYKFRVLAVNKVGESTPLESDAVTPERAPDMVIRFCCKIFVGPPSPPVGPIEVLEVQRNSATIKWNPPEYDGGLPLTSYIIEMREASRTVWKKVEKLSPDITSYCIQNLTQNVAYFFRVFAENKAGVSGPLEMDEPVKIMSPFNPPSAPEGPLEINNITQNSVDLSWQPPKEDGGSPLTSYIVEFRDTKRSYWSKAGDVTPDQTKFTVTGLNLGNEYTFRVTAVNAEGQSQPLTSDKTAKPTKKLIDDLEFDLTYIFGVAAENEVGVSETSETKEVKIERPKDTLYFVILEPPSIPVGPLEVSDTTKTSTKLSWKPSEKDGGSPITGYVIEKRESWKSSWSPVTTLPGDTLTYNVQQLKEGQDYHFRVMAENKVGPSKPLETERTVKITSPYTKDITCSTATLQWQPPEKDGGLLVKQYSVERREKRYGSWKKDATVTAPSTVYTVEGLIEGVEYYFRVIAENEEGASEPAELAQPVKATKEPSKNMFTVPEKPVGPIKFSHVLPTSLTLEWLPPKSDGNSPITGYDIEMTTDDVTWTKLFTADHETTQINVQDLITGQKYRFRVSAVNKLGNSKPLESDKVIPSKPIGPPSAPKAPLVAKALSSESVELSWQPPEEDGGSPITGYLVEKRDIMRTMWSKAEKTSDETLKITVKNLVEGKEFLFRVFAINKHGQSEPLDMTEPILIKSPFDKPSAPRPPLRYSDLTESTVNIEWKKSELDGGTPIKQYVIEIRESRRSTWGRCGTVDAETTKYTAKNLVVDNEYYFRIRAVNAEGESPPLESEESVIPKKIIERPQSPGMLNVSKIGENEIDIEWRQPKSDGGSRLKRYHVYIKPDTPGSDWMEIDTVDAFKTRHRVPKLDSDKKYFFAVAAANEAGVGEKVITDKPVSPKRKPEAPSKPVGPLTVSDVQRNSAVISWKPTDLTPSYRMIHLSEGVEHRVRVKAENRIGPSEPLEAEEPFTPESLYSKFDFISVSVLRCRVLCN</sequence>
<protein>
    <recommendedName>
        <fullName evidence="3">Fibronectin type-III domain-containing protein</fullName>
    </recommendedName>
</protein>
<feature type="domain" description="Fibronectin type-III" evidence="3">
    <location>
        <begin position="1077"/>
        <end position="1171"/>
    </location>
</feature>